<organism evidence="9">
    <name type="scientific">Chlorobium phaeovibrioides (strain DSM 265 / 1930)</name>
    <name type="common">Prosthecochloris vibrioformis (strain DSM 265)</name>
    <dbReference type="NCBI Taxonomy" id="290318"/>
    <lineage>
        <taxon>Bacteria</taxon>
        <taxon>Pseudomonadati</taxon>
        <taxon>Chlorobiota</taxon>
        <taxon>Chlorobiia</taxon>
        <taxon>Chlorobiales</taxon>
        <taxon>Chlorobiaceae</taxon>
        <taxon>Chlorobium/Pelodictyon group</taxon>
        <taxon>Chlorobium</taxon>
    </lineage>
</organism>
<evidence type="ECO:0000256" key="4">
    <source>
        <dbReference type="ARBA" id="ARBA00023172"/>
    </source>
</evidence>
<evidence type="ECO:0000256" key="1">
    <source>
        <dbReference type="ARBA" id="ARBA00007452"/>
    </source>
</evidence>
<keyword evidence="4 7" id="KW-0233">DNA recombination</keyword>
<dbReference type="InterPro" id="IPR012340">
    <property type="entry name" value="NA-bd_OB-fold"/>
</dbReference>
<dbReference type="NCBIfam" id="TIGR00613">
    <property type="entry name" value="reco"/>
    <property type="match status" value="1"/>
</dbReference>
<dbReference type="eggNOG" id="COG1381">
    <property type="taxonomic scope" value="Bacteria"/>
</dbReference>
<dbReference type="InterPro" id="IPR022572">
    <property type="entry name" value="DNA_rep/recomb_RecO_N"/>
</dbReference>
<accession>A4SGT1</accession>
<dbReference type="EMBL" id="CP000607">
    <property type="protein sequence ID" value="ABP37690.1"/>
    <property type="molecule type" value="Genomic_DNA"/>
</dbReference>
<evidence type="ECO:0000313" key="9">
    <source>
        <dbReference type="EMBL" id="ABP37690.1"/>
    </source>
</evidence>
<dbReference type="Gene3D" id="2.40.50.140">
    <property type="entry name" value="Nucleic acid-binding proteins"/>
    <property type="match status" value="1"/>
</dbReference>
<keyword evidence="3 7" id="KW-0227">DNA damage</keyword>
<dbReference type="STRING" id="290318.Cvib_1680"/>
<comment type="function">
    <text evidence="7">Involved in DNA repair and RecF pathway recombination.</text>
</comment>
<dbReference type="SUPFAM" id="SSF50249">
    <property type="entry name" value="Nucleic acid-binding proteins"/>
    <property type="match status" value="1"/>
</dbReference>
<dbReference type="Pfam" id="PF11967">
    <property type="entry name" value="RecO_N"/>
    <property type="match status" value="1"/>
</dbReference>
<keyword evidence="5 7" id="KW-0234">DNA repair</keyword>
<evidence type="ECO:0000256" key="2">
    <source>
        <dbReference type="ARBA" id="ARBA00021310"/>
    </source>
</evidence>
<evidence type="ECO:0000259" key="8">
    <source>
        <dbReference type="Pfam" id="PF11967"/>
    </source>
</evidence>
<protein>
    <recommendedName>
        <fullName evidence="2 7">DNA repair protein RecO</fullName>
    </recommendedName>
    <alternativeName>
        <fullName evidence="6 7">Recombination protein O</fullName>
    </alternativeName>
</protein>
<dbReference type="HAMAP" id="MF_00201">
    <property type="entry name" value="RecO"/>
    <property type="match status" value="1"/>
</dbReference>
<dbReference type="InterPro" id="IPR037278">
    <property type="entry name" value="ARFGAP/RecO"/>
</dbReference>
<dbReference type="PANTHER" id="PTHR33991">
    <property type="entry name" value="DNA REPAIR PROTEIN RECO"/>
    <property type="match status" value="1"/>
</dbReference>
<evidence type="ECO:0000256" key="7">
    <source>
        <dbReference type="HAMAP-Rule" id="MF_00201"/>
    </source>
</evidence>
<dbReference type="SUPFAM" id="SSF57863">
    <property type="entry name" value="ArfGap/RecO-like zinc finger"/>
    <property type="match status" value="1"/>
</dbReference>
<dbReference type="InterPro" id="IPR042242">
    <property type="entry name" value="RecO_C"/>
</dbReference>
<dbReference type="Pfam" id="PF02565">
    <property type="entry name" value="RecO_C"/>
    <property type="match status" value="1"/>
</dbReference>
<dbReference type="Gene3D" id="1.20.1440.120">
    <property type="entry name" value="Recombination protein O, C-terminal domain"/>
    <property type="match status" value="1"/>
</dbReference>
<dbReference type="GO" id="GO:0006310">
    <property type="term" value="P:DNA recombination"/>
    <property type="evidence" value="ECO:0007669"/>
    <property type="project" value="UniProtKB-UniRule"/>
</dbReference>
<dbReference type="PANTHER" id="PTHR33991:SF1">
    <property type="entry name" value="DNA REPAIR PROTEIN RECO"/>
    <property type="match status" value="1"/>
</dbReference>
<comment type="similarity">
    <text evidence="1 7">Belongs to the RecO family.</text>
</comment>
<dbReference type="GO" id="GO:0043590">
    <property type="term" value="C:bacterial nucleoid"/>
    <property type="evidence" value="ECO:0007669"/>
    <property type="project" value="TreeGrafter"/>
</dbReference>
<name>A4SGT1_CHLPM</name>
<dbReference type="GO" id="GO:0006302">
    <property type="term" value="P:double-strand break repair"/>
    <property type="evidence" value="ECO:0007669"/>
    <property type="project" value="TreeGrafter"/>
</dbReference>
<evidence type="ECO:0000256" key="5">
    <source>
        <dbReference type="ARBA" id="ARBA00023204"/>
    </source>
</evidence>
<evidence type="ECO:0000256" key="3">
    <source>
        <dbReference type="ARBA" id="ARBA00022763"/>
    </source>
</evidence>
<reference evidence="9" key="1">
    <citation type="submission" date="2007-03" db="EMBL/GenBank/DDBJ databases">
        <title>Complete sequence of Prosthecochloris vibrioformis DSM 265.</title>
        <authorList>
            <consortium name="US DOE Joint Genome Institute"/>
            <person name="Copeland A."/>
            <person name="Lucas S."/>
            <person name="Lapidus A."/>
            <person name="Barry K."/>
            <person name="Detter J.C."/>
            <person name="Glavina del Rio T."/>
            <person name="Hammon N."/>
            <person name="Israni S."/>
            <person name="Pitluck S."/>
            <person name="Schmutz J."/>
            <person name="Larimer F."/>
            <person name="Land M."/>
            <person name="Hauser L."/>
            <person name="Mikhailova N."/>
            <person name="Li T."/>
            <person name="Overmann J."/>
            <person name="Schuster S.C."/>
            <person name="Bryant D.A."/>
            <person name="Richardson P."/>
        </authorList>
    </citation>
    <scope>NUCLEOTIDE SEQUENCE [LARGE SCALE GENOMIC DNA]</scope>
    <source>
        <strain evidence="9">DSM 265</strain>
    </source>
</reference>
<feature type="domain" description="DNA replication/recombination mediator RecO N-terminal" evidence="8">
    <location>
        <begin position="17"/>
        <end position="93"/>
    </location>
</feature>
<evidence type="ECO:0000256" key="6">
    <source>
        <dbReference type="ARBA" id="ARBA00033409"/>
    </source>
</evidence>
<dbReference type="InterPro" id="IPR003717">
    <property type="entry name" value="RecO"/>
</dbReference>
<dbReference type="AlphaFoldDB" id="A4SGT1"/>
<sequence length="276" mass="31268">MLYSHISKNKKETLLIVKTRAVVLREIKYRDQSKLCTLFTREFGKLTVILKGGRNPKNRLSGIFTAGNLLDCVMYRKAEREVQLLSDASLLASPMFPEADMERFGALYRMIDLVNRTTERDEKNLQLFTLLETALREICRERGNFPLLYAWFLLRFISILGFEPELRSCVFTGRNLREALQECPSRGLRFIMNPGGLALPGNNLQEGGNNARSLTAETASLLLSLSTIRPAVLVESHAQPADTEFLLALLQDYSSLHLEQSATGRNRSIVNQILMK</sequence>
<dbReference type="KEGG" id="pvi:Cvib_1680"/>
<dbReference type="HOGENOM" id="CLU_066632_1_0_10"/>
<gene>
    <name evidence="7" type="primary">recO</name>
    <name evidence="9" type="ordered locus">Cvib_1680</name>
</gene>
<proteinExistence type="inferred from homology"/>